<dbReference type="InterPro" id="IPR011051">
    <property type="entry name" value="RmlC_Cupin_sf"/>
</dbReference>
<sequence>MPSPHLIHESELSWTDITHGYHLANEEAIYVLAGQGSLRLGEETLPLKAGDYVALPAGPGTAHQLFNEGPEPLRYLALSTMQAPDIVMYPDSRKVGVFGGAAPGETRPRASCMPTSPWPPRWTTGTARTRASRSLAPAGEPAGGGYRFLVRERW</sequence>
<dbReference type="GO" id="GO:0046872">
    <property type="term" value="F:metal ion binding"/>
    <property type="evidence" value="ECO:0007669"/>
    <property type="project" value="UniProtKB-KW"/>
</dbReference>
<dbReference type="SUPFAM" id="SSF51182">
    <property type="entry name" value="RmlC-like cupins"/>
    <property type="match status" value="1"/>
</dbReference>
<dbReference type="RefSeq" id="WP_245767900.1">
    <property type="nucleotide sequence ID" value="NZ_FOIJ01000022.1"/>
</dbReference>
<feature type="domain" description="Cupin type-2" evidence="3">
    <location>
        <begin position="22"/>
        <end position="77"/>
    </location>
</feature>
<dbReference type="Gene3D" id="2.60.120.10">
    <property type="entry name" value="Jelly Rolls"/>
    <property type="match status" value="1"/>
</dbReference>
<feature type="compositionally biased region" description="Low complexity" evidence="2">
    <location>
        <begin position="121"/>
        <end position="138"/>
    </location>
</feature>
<evidence type="ECO:0000256" key="1">
    <source>
        <dbReference type="ARBA" id="ARBA00022723"/>
    </source>
</evidence>
<evidence type="ECO:0000313" key="5">
    <source>
        <dbReference type="Proteomes" id="UP000199181"/>
    </source>
</evidence>
<dbReference type="EMBL" id="FOIJ01000022">
    <property type="protein sequence ID" value="SEU36571.1"/>
    <property type="molecule type" value="Genomic_DNA"/>
</dbReference>
<feature type="region of interest" description="Disordered" evidence="2">
    <location>
        <begin position="105"/>
        <end position="138"/>
    </location>
</feature>
<evidence type="ECO:0000313" key="4">
    <source>
        <dbReference type="EMBL" id="SEU36571.1"/>
    </source>
</evidence>
<keyword evidence="1" id="KW-0479">Metal-binding</keyword>
<protein>
    <submittedName>
        <fullName evidence="4">Cupin domain-containing protein</fullName>
    </submittedName>
</protein>
<dbReference type="PANTHER" id="PTHR35848:SF6">
    <property type="entry name" value="CUPIN TYPE-2 DOMAIN-CONTAINING PROTEIN"/>
    <property type="match status" value="1"/>
</dbReference>
<gene>
    <name evidence="4" type="ORF">SAMN05443639_12239</name>
</gene>
<accession>A0A1I0LAR3</accession>
<evidence type="ECO:0000259" key="3">
    <source>
        <dbReference type="Pfam" id="PF07883"/>
    </source>
</evidence>
<proteinExistence type="predicted"/>
<keyword evidence="5" id="KW-1185">Reference proteome</keyword>
<dbReference type="InterPro" id="IPR014710">
    <property type="entry name" value="RmlC-like_jellyroll"/>
</dbReference>
<organism evidence="4 5">
    <name type="scientific">Stigmatella erecta</name>
    <dbReference type="NCBI Taxonomy" id="83460"/>
    <lineage>
        <taxon>Bacteria</taxon>
        <taxon>Pseudomonadati</taxon>
        <taxon>Myxococcota</taxon>
        <taxon>Myxococcia</taxon>
        <taxon>Myxococcales</taxon>
        <taxon>Cystobacterineae</taxon>
        <taxon>Archangiaceae</taxon>
        <taxon>Stigmatella</taxon>
    </lineage>
</organism>
<dbReference type="AlphaFoldDB" id="A0A1I0LAR3"/>
<dbReference type="Pfam" id="PF07883">
    <property type="entry name" value="Cupin_2"/>
    <property type="match status" value="1"/>
</dbReference>
<dbReference type="InterPro" id="IPR051610">
    <property type="entry name" value="GPI/OXD"/>
</dbReference>
<dbReference type="InterPro" id="IPR013096">
    <property type="entry name" value="Cupin_2"/>
</dbReference>
<dbReference type="PANTHER" id="PTHR35848">
    <property type="entry name" value="OXALATE-BINDING PROTEIN"/>
    <property type="match status" value="1"/>
</dbReference>
<dbReference type="Proteomes" id="UP000199181">
    <property type="component" value="Unassembled WGS sequence"/>
</dbReference>
<name>A0A1I0LAR3_9BACT</name>
<reference evidence="5" key="1">
    <citation type="submission" date="2016-10" db="EMBL/GenBank/DDBJ databases">
        <authorList>
            <person name="Varghese N."/>
            <person name="Submissions S."/>
        </authorList>
    </citation>
    <scope>NUCLEOTIDE SEQUENCE [LARGE SCALE GENOMIC DNA]</scope>
    <source>
        <strain evidence="5">DSM 16858</strain>
    </source>
</reference>
<evidence type="ECO:0000256" key="2">
    <source>
        <dbReference type="SAM" id="MobiDB-lite"/>
    </source>
</evidence>